<comment type="pathway">
    <text evidence="2">Bacterial outer membrane biogenesis; LPS core biosynthesis.</text>
</comment>
<accession>A0ABX2EH65</accession>
<evidence type="ECO:0000256" key="1">
    <source>
        <dbReference type="ARBA" id="ARBA00004515"/>
    </source>
</evidence>
<dbReference type="CDD" id="cd03789">
    <property type="entry name" value="GT9_LPS_heptosyltransferase"/>
    <property type="match status" value="1"/>
</dbReference>
<evidence type="ECO:0000256" key="12">
    <source>
        <dbReference type="ARBA" id="ARBA00044330"/>
    </source>
</evidence>
<evidence type="ECO:0000256" key="7">
    <source>
        <dbReference type="ARBA" id="ARBA00022985"/>
    </source>
</evidence>
<keyword evidence="5" id="KW-0328">Glycosyltransferase</keyword>
<keyword evidence="3" id="KW-1003">Cell membrane</keyword>
<evidence type="ECO:0000256" key="5">
    <source>
        <dbReference type="ARBA" id="ARBA00022676"/>
    </source>
</evidence>
<protein>
    <recommendedName>
        <fullName evidence="11">Lipopolysaccharide heptosyltransferase 1</fullName>
        <ecNumber evidence="10">2.4.99.23</ecNumber>
    </recommendedName>
    <alternativeName>
        <fullName evidence="12">ADP-heptose:lipopolysaccharide heptosyltransferase I</fullName>
    </alternativeName>
</protein>
<dbReference type="Gene3D" id="3.40.50.2000">
    <property type="entry name" value="Glycogen Phosphorylase B"/>
    <property type="match status" value="2"/>
</dbReference>
<reference evidence="14 15" key="1">
    <citation type="submission" date="2020-05" db="EMBL/GenBank/DDBJ databases">
        <title>Aquincola sp. isolate from soil.</title>
        <authorList>
            <person name="Han J."/>
            <person name="Kim D.-U."/>
        </authorList>
    </citation>
    <scope>NUCLEOTIDE SEQUENCE [LARGE SCALE GENOMIC DNA]</scope>
    <source>
        <strain evidence="14 15">S2</strain>
    </source>
</reference>
<keyword evidence="8" id="KW-0472">Membrane</keyword>
<keyword evidence="7" id="KW-0448">Lipopolysaccharide biosynthesis</keyword>
<evidence type="ECO:0000256" key="13">
    <source>
        <dbReference type="ARBA" id="ARBA00049201"/>
    </source>
</evidence>
<dbReference type="Proteomes" id="UP000737171">
    <property type="component" value="Unassembled WGS sequence"/>
</dbReference>
<comment type="similarity">
    <text evidence="9">Belongs to the glycosyltransferase 9 family.</text>
</comment>
<evidence type="ECO:0000256" key="4">
    <source>
        <dbReference type="ARBA" id="ARBA00022519"/>
    </source>
</evidence>
<evidence type="ECO:0000256" key="9">
    <source>
        <dbReference type="ARBA" id="ARBA00043995"/>
    </source>
</evidence>
<comment type="catalytic activity">
    <reaction evidence="13">
        <text>an alpha-Kdo-(2-&gt;4)-alpha-Kdo-(2-&gt;6)-lipid A + ADP-L-glycero-beta-D-manno-heptose = an L-alpha-D-Hep-(1-&gt;5)-[alpha-Kdo-(2-&gt;4)]-alpha-Kdo-(2-&gt;6)-lipid A + ADP + H(+)</text>
        <dbReference type="Rhea" id="RHEA:74067"/>
        <dbReference type="ChEBI" id="CHEBI:15378"/>
        <dbReference type="ChEBI" id="CHEBI:61506"/>
        <dbReference type="ChEBI" id="CHEBI:176431"/>
        <dbReference type="ChEBI" id="CHEBI:193068"/>
        <dbReference type="ChEBI" id="CHEBI:456216"/>
        <dbReference type="EC" id="2.4.99.23"/>
    </reaction>
</comment>
<comment type="subcellular location">
    <subcellularLocation>
        <location evidence="1">Cell inner membrane</location>
        <topology evidence="1">Peripheral membrane protein</topology>
        <orientation evidence="1">Cytoplasmic side</orientation>
    </subcellularLocation>
</comment>
<dbReference type="InterPro" id="IPR002201">
    <property type="entry name" value="Glyco_trans_9"/>
</dbReference>
<dbReference type="NCBIfam" id="TIGR02193">
    <property type="entry name" value="heptsyl_trn_I"/>
    <property type="match status" value="1"/>
</dbReference>
<name>A0ABX2EH65_9BURK</name>
<evidence type="ECO:0000256" key="8">
    <source>
        <dbReference type="ARBA" id="ARBA00023136"/>
    </source>
</evidence>
<evidence type="ECO:0000256" key="2">
    <source>
        <dbReference type="ARBA" id="ARBA00004713"/>
    </source>
</evidence>
<keyword evidence="15" id="KW-1185">Reference proteome</keyword>
<dbReference type="EC" id="2.4.99.23" evidence="10"/>
<dbReference type="Pfam" id="PF01075">
    <property type="entry name" value="Glyco_transf_9"/>
    <property type="match status" value="1"/>
</dbReference>
<dbReference type="RefSeq" id="WP_173123119.1">
    <property type="nucleotide sequence ID" value="NZ_JABRWJ010000004.1"/>
</dbReference>
<evidence type="ECO:0000256" key="10">
    <source>
        <dbReference type="ARBA" id="ARBA00044041"/>
    </source>
</evidence>
<comment type="caution">
    <text evidence="14">The sequence shown here is derived from an EMBL/GenBank/DDBJ whole genome shotgun (WGS) entry which is preliminary data.</text>
</comment>
<keyword evidence="4" id="KW-0997">Cell inner membrane</keyword>
<dbReference type="PANTHER" id="PTHR30160:SF19">
    <property type="entry name" value="LIPOPOLYSACCHARIDE HEPTOSYLTRANSFERASE 1"/>
    <property type="match status" value="1"/>
</dbReference>
<proteinExistence type="inferred from homology"/>
<keyword evidence="6" id="KW-0808">Transferase</keyword>
<sequence length="320" mass="34950">MKILIVKTSSMGDVVHALPAVSDIRRLRPGVVVDWLVEAPFAAIPRLHPAVRRVLPLSWRKWRKSLLQRETRAAMTRLRDELRSETYDLVLDLQGLLKSVMWGLQARGPLVGYDRASIREPMAALCYQRTAAVSRELHAVERCRRLTAAHLGYPLPAERPVFGIQAPPPGEWRAPVLGAVLIPCASRPEKLWPEAHWIAIGQRLVQARLKPVVLWGSDEERARAERIAAGCDGLVPPFLSVSETAAVLGQARQIVGLDTGFSHLGAAFGAPTIGIYCDHAPGLAGITGPGRVASLGAKGEVPSLEAVQAQLEQHLTPLRR</sequence>
<dbReference type="EMBL" id="JABRWJ010000004">
    <property type="protein sequence ID" value="NRF67929.1"/>
    <property type="molecule type" value="Genomic_DNA"/>
</dbReference>
<organism evidence="14 15">
    <name type="scientific">Pseudaquabacterium terrae</name>
    <dbReference type="NCBI Taxonomy" id="2732868"/>
    <lineage>
        <taxon>Bacteria</taxon>
        <taxon>Pseudomonadati</taxon>
        <taxon>Pseudomonadota</taxon>
        <taxon>Betaproteobacteria</taxon>
        <taxon>Burkholderiales</taxon>
        <taxon>Sphaerotilaceae</taxon>
        <taxon>Pseudaquabacterium</taxon>
    </lineage>
</organism>
<evidence type="ECO:0000256" key="6">
    <source>
        <dbReference type="ARBA" id="ARBA00022679"/>
    </source>
</evidence>
<dbReference type="InterPro" id="IPR051199">
    <property type="entry name" value="LPS_LOS_Heptosyltrfase"/>
</dbReference>
<evidence type="ECO:0000313" key="15">
    <source>
        <dbReference type="Proteomes" id="UP000737171"/>
    </source>
</evidence>
<evidence type="ECO:0000256" key="11">
    <source>
        <dbReference type="ARBA" id="ARBA00044190"/>
    </source>
</evidence>
<dbReference type="PANTHER" id="PTHR30160">
    <property type="entry name" value="TETRAACYLDISACCHARIDE 4'-KINASE-RELATED"/>
    <property type="match status" value="1"/>
</dbReference>
<dbReference type="InterPro" id="IPR011908">
    <property type="entry name" value="LipoPS_heptosylTferase-I"/>
</dbReference>
<dbReference type="SUPFAM" id="SSF53756">
    <property type="entry name" value="UDP-Glycosyltransferase/glycogen phosphorylase"/>
    <property type="match status" value="1"/>
</dbReference>
<evidence type="ECO:0000256" key="3">
    <source>
        <dbReference type="ARBA" id="ARBA00022475"/>
    </source>
</evidence>
<evidence type="ECO:0000313" key="14">
    <source>
        <dbReference type="EMBL" id="NRF67929.1"/>
    </source>
</evidence>
<gene>
    <name evidence="14" type="primary">waaC</name>
    <name evidence="14" type="ORF">HLB44_13125</name>
</gene>